<feature type="transmembrane region" description="Helical" evidence="1">
    <location>
        <begin position="31"/>
        <end position="55"/>
    </location>
</feature>
<feature type="transmembrane region" description="Helical" evidence="1">
    <location>
        <begin position="165"/>
        <end position="187"/>
    </location>
</feature>
<dbReference type="AlphaFoldDB" id="A0A8F6TXU6"/>
<keyword evidence="1" id="KW-1133">Transmembrane helix</keyword>
<dbReference type="Proteomes" id="UP000825009">
    <property type="component" value="Chromosome"/>
</dbReference>
<feature type="transmembrane region" description="Helical" evidence="1">
    <location>
        <begin position="62"/>
        <end position="82"/>
    </location>
</feature>
<reference evidence="2 3" key="1">
    <citation type="submission" date="2021-07" db="EMBL/GenBank/DDBJ databases">
        <title>A novel Jannaschia species isolated from marine dinoflagellate Ceratoperidinium margalefii.</title>
        <authorList>
            <person name="Jiang Y."/>
            <person name="Li Z."/>
        </authorList>
    </citation>
    <scope>NUCLEOTIDE SEQUENCE [LARGE SCALE GENOMIC DNA]</scope>
    <source>
        <strain evidence="2 3">J12C1-MA-4</strain>
    </source>
</reference>
<accession>A0A8F6TXU6</accession>
<dbReference type="RefSeq" id="WP_219002548.1">
    <property type="nucleotide sequence ID" value="NZ_CP079194.1"/>
</dbReference>
<feature type="transmembrane region" description="Helical" evidence="1">
    <location>
        <begin position="94"/>
        <end position="114"/>
    </location>
</feature>
<organism evidence="2 3">
    <name type="scientific">Gymnodinialimonas ceratoperidinii</name>
    <dbReference type="NCBI Taxonomy" id="2856823"/>
    <lineage>
        <taxon>Bacteria</taxon>
        <taxon>Pseudomonadati</taxon>
        <taxon>Pseudomonadota</taxon>
        <taxon>Alphaproteobacteria</taxon>
        <taxon>Rhodobacterales</taxon>
        <taxon>Paracoccaceae</taxon>
        <taxon>Gymnodinialimonas</taxon>
    </lineage>
</organism>
<dbReference type="KEGG" id="gce:KYE46_00135"/>
<dbReference type="EMBL" id="CP079194">
    <property type="protein sequence ID" value="QXT39707.1"/>
    <property type="molecule type" value="Genomic_DNA"/>
</dbReference>
<dbReference type="NCBIfam" id="NF038065">
    <property type="entry name" value="Pr6Pr"/>
    <property type="match status" value="1"/>
</dbReference>
<keyword evidence="1" id="KW-0472">Membrane</keyword>
<name>A0A8F6TXU6_9RHOB</name>
<protein>
    <submittedName>
        <fullName evidence="2">Pr6Pr family membrane protein</fullName>
    </submittedName>
</protein>
<gene>
    <name evidence="2" type="ORF">KYE46_00135</name>
</gene>
<evidence type="ECO:0000313" key="3">
    <source>
        <dbReference type="Proteomes" id="UP000825009"/>
    </source>
</evidence>
<evidence type="ECO:0000256" key="1">
    <source>
        <dbReference type="SAM" id="Phobius"/>
    </source>
</evidence>
<keyword evidence="1" id="KW-0812">Transmembrane</keyword>
<proteinExistence type="predicted"/>
<feature type="transmembrane region" description="Helical" evidence="1">
    <location>
        <begin position="126"/>
        <end position="142"/>
    </location>
</feature>
<evidence type="ECO:0000313" key="2">
    <source>
        <dbReference type="EMBL" id="QXT39707.1"/>
    </source>
</evidence>
<keyword evidence="3" id="KW-1185">Reference proteome</keyword>
<dbReference type="InterPro" id="IPR049713">
    <property type="entry name" value="Pr6Pr-like"/>
</dbReference>
<sequence length="192" mass="21067">MAIALVAAVSVVVMFFYNLESGRYGDELETIWGLARFFTILTNCLIAVTFTMAAVRRNGISSAWVAALTLAILLVGAVYHTLLAGITVFEGVGIWANQGLHTVVPLACLLWWIVFAPKRQLSFRDLPTFIVWPCVYIAYALARGDADGIYPYPFMDLAEKTPTEVAINLAGLMVVLVIGGIIFVLFARFADR</sequence>